<dbReference type="AlphaFoldDB" id="A0A413RIP5"/>
<dbReference type="OrthoDB" id="9792085at2"/>
<reference evidence="5 6" key="1">
    <citation type="submission" date="2018-08" db="EMBL/GenBank/DDBJ databases">
        <title>Cellulomonas rhizosphaerae sp. nov., a novel actinomycete isolated from soil.</title>
        <authorList>
            <person name="Tian Y."/>
        </authorList>
    </citation>
    <scope>NUCLEOTIDE SEQUENCE [LARGE SCALE GENOMIC DNA]</scope>
    <source>
        <strain evidence="5 6">NEAU-TCZ24</strain>
    </source>
</reference>
<dbReference type="Pfam" id="PF01408">
    <property type="entry name" value="GFO_IDH_MocA"/>
    <property type="match status" value="1"/>
</dbReference>
<evidence type="ECO:0000313" key="5">
    <source>
        <dbReference type="EMBL" id="RHA38298.1"/>
    </source>
</evidence>
<dbReference type="Gene3D" id="3.30.360.10">
    <property type="entry name" value="Dihydrodipicolinate Reductase, domain 2"/>
    <property type="match status" value="1"/>
</dbReference>
<feature type="domain" description="Gfo/Idh/MocA-like oxidoreductase N-terminal" evidence="3">
    <location>
        <begin position="15"/>
        <end position="140"/>
    </location>
</feature>
<dbReference type="SUPFAM" id="SSF51735">
    <property type="entry name" value="NAD(P)-binding Rossmann-fold domains"/>
    <property type="match status" value="1"/>
</dbReference>
<evidence type="ECO:0000256" key="1">
    <source>
        <dbReference type="ARBA" id="ARBA00023002"/>
    </source>
</evidence>
<proteinExistence type="predicted"/>
<dbReference type="InterPro" id="IPR055170">
    <property type="entry name" value="GFO_IDH_MocA-like_dom"/>
</dbReference>
<dbReference type="RefSeq" id="WP_118768116.1">
    <property type="nucleotide sequence ID" value="NZ_QWKP01000215.1"/>
</dbReference>
<dbReference type="PANTHER" id="PTHR43818:SF11">
    <property type="entry name" value="BCDNA.GH03377"/>
    <property type="match status" value="1"/>
</dbReference>
<dbReference type="PANTHER" id="PTHR43818">
    <property type="entry name" value="BCDNA.GH03377"/>
    <property type="match status" value="1"/>
</dbReference>
<keyword evidence="1" id="KW-0560">Oxidoreductase</keyword>
<evidence type="ECO:0000313" key="6">
    <source>
        <dbReference type="Proteomes" id="UP000283374"/>
    </source>
</evidence>
<keyword evidence="6" id="KW-1185">Reference proteome</keyword>
<dbReference type="Gene3D" id="3.40.50.720">
    <property type="entry name" value="NAD(P)-binding Rossmann-like Domain"/>
    <property type="match status" value="1"/>
</dbReference>
<comment type="caution">
    <text evidence="5">The sequence shown here is derived from an EMBL/GenBank/DDBJ whole genome shotgun (WGS) entry which is preliminary data.</text>
</comment>
<dbReference type="EMBL" id="QWKP01000215">
    <property type="protein sequence ID" value="RHA38298.1"/>
    <property type="molecule type" value="Genomic_DNA"/>
</dbReference>
<keyword evidence="2" id="KW-0520">NAD</keyword>
<dbReference type="GO" id="GO:0000166">
    <property type="term" value="F:nucleotide binding"/>
    <property type="evidence" value="ECO:0007669"/>
    <property type="project" value="InterPro"/>
</dbReference>
<evidence type="ECO:0000259" key="4">
    <source>
        <dbReference type="Pfam" id="PF22725"/>
    </source>
</evidence>
<sequence length="397" mass="41694">MTAPPAAPTDRPRLGVGMVGYAFMGVAHAQAWRNAPRFFDLPLAVDMAVVAGRNEAAVRAAAATQGWRDVETDWKALVGRDDVDLVDVCTPGDTHAEIAIAALEAGKHVLCEKPLANSVAEAEAMAAAAALAPGVAMVGFTYRRVPAIQLARSLVADGRLGTVRHVRAQYLQDWIADPAAPLSWRLDKQKAGSGALGDIGAHIVDLAQFITGEQVTGVSAVLETFVRERPVADSSSGLSASSSSGRTGPVTVDDAAIFLGRMSGGGLATFEATRFAYGRKNAIRLEINGSAGSLAFDFEDMNVLHYFDAAEPAATAGFRRIVVTEPEHPFVGAWWPAGHGLGYEHAFTHQVVDLVGGIATGAAPTPTFADGLQVQRVLDAVERSAGADSVWTPTKEM</sequence>
<dbReference type="GO" id="GO:0016491">
    <property type="term" value="F:oxidoreductase activity"/>
    <property type="evidence" value="ECO:0007669"/>
    <property type="project" value="UniProtKB-KW"/>
</dbReference>
<dbReference type="InterPro" id="IPR036291">
    <property type="entry name" value="NAD(P)-bd_dom_sf"/>
</dbReference>
<feature type="domain" description="GFO/IDH/MocA-like oxidoreductase" evidence="4">
    <location>
        <begin position="149"/>
        <end position="294"/>
    </location>
</feature>
<dbReference type="SUPFAM" id="SSF55347">
    <property type="entry name" value="Glyceraldehyde-3-phosphate dehydrogenase-like, C-terminal domain"/>
    <property type="match status" value="1"/>
</dbReference>
<dbReference type="Pfam" id="PF22725">
    <property type="entry name" value="GFO_IDH_MocA_C3"/>
    <property type="match status" value="1"/>
</dbReference>
<dbReference type="Proteomes" id="UP000283374">
    <property type="component" value="Unassembled WGS sequence"/>
</dbReference>
<dbReference type="InterPro" id="IPR050463">
    <property type="entry name" value="Gfo/Idh/MocA_oxidrdct_glycsds"/>
</dbReference>
<dbReference type="InterPro" id="IPR000683">
    <property type="entry name" value="Gfo/Idh/MocA-like_OxRdtase_N"/>
</dbReference>
<protein>
    <submittedName>
        <fullName evidence="5">Gfo/Idh/MocA family oxidoreductase</fullName>
    </submittedName>
</protein>
<evidence type="ECO:0000259" key="3">
    <source>
        <dbReference type="Pfam" id="PF01408"/>
    </source>
</evidence>
<organism evidence="5 6">
    <name type="scientific">Cellulomonas rhizosphaerae</name>
    <dbReference type="NCBI Taxonomy" id="2293719"/>
    <lineage>
        <taxon>Bacteria</taxon>
        <taxon>Bacillati</taxon>
        <taxon>Actinomycetota</taxon>
        <taxon>Actinomycetes</taxon>
        <taxon>Micrococcales</taxon>
        <taxon>Cellulomonadaceae</taxon>
        <taxon>Cellulomonas</taxon>
    </lineage>
</organism>
<evidence type="ECO:0000256" key="2">
    <source>
        <dbReference type="ARBA" id="ARBA00023027"/>
    </source>
</evidence>
<name>A0A413RIP5_9CELL</name>
<accession>A0A413RIP5</accession>
<gene>
    <name evidence="5" type="ORF">D1825_14470</name>
</gene>